<dbReference type="GO" id="GO:0003677">
    <property type="term" value="F:DNA binding"/>
    <property type="evidence" value="ECO:0007669"/>
    <property type="project" value="UniProtKB-KW"/>
</dbReference>
<keyword evidence="4" id="KW-0804">Transcription</keyword>
<name>A0A564IDN5_9ENTR</name>
<evidence type="ECO:0000256" key="4">
    <source>
        <dbReference type="ARBA" id="ARBA00023163"/>
    </source>
</evidence>
<dbReference type="SUPFAM" id="SSF46785">
    <property type="entry name" value="Winged helix' DNA-binding domain"/>
    <property type="match status" value="1"/>
</dbReference>
<dbReference type="Pfam" id="PF00126">
    <property type="entry name" value="HTH_1"/>
    <property type="match status" value="1"/>
</dbReference>
<dbReference type="Proteomes" id="UP000317652">
    <property type="component" value="Unassembled WGS sequence"/>
</dbReference>
<comment type="similarity">
    <text evidence="1">Belongs to the LysR transcriptional regulatory family.</text>
</comment>
<dbReference type="Proteomes" id="UP000318370">
    <property type="component" value="Unassembled WGS sequence"/>
</dbReference>
<evidence type="ECO:0000256" key="3">
    <source>
        <dbReference type="ARBA" id="ARBA00023125"/>
    </source>
</evidence>
<dbReference type="Gene3D" id="3.40.190.290">
    <property type="match status" value="1"/>
</dbReference>
<protein>
    <submittedName>
        <fullName evidence="6">HTH-type transcriptional regulator PgrR</fullName>
    </submittedName>
</protein>
<dbReference type="EMBL" id="CABGHF010000004">
    <property type="protein sequence ID" value="VUS42625.1"/>
    <property type="molecule type" value="Genomic_DNA"/>
</dbReference>
<dbReference type="Gene3D" id="1.10.10.10">
    <property type="entry name" value="Winged helix-like DNA-binding domain superfamily/Winged helix DNA-binding domain"/>
    <property type="match status" value="1"/>
</dbReference>
<evidence type="ECO:0000259" key="5">
    <source>
        <dbReference type="PROSITE" id="PS50931"/>
    </source>
</evidence>
<evidence type="ECO:0000313" key="6">
    <source>
        <dbReference type="EMBL" id="VUS42625.1"/>
    </source>
</evidence>
<dbReference type="PANTHER" id="PTHR30537">
    <property type="entry name" value="HTH-TYPE TRANSCRIPTIONAL REGULATOR"/>
    <property type="match status" value="1"/>
</dbReference>
<dbReference type="AlphaFoldDB" id="A0A564IDN5"/>
<accession>A0A564IDN5</accession>
<dbReference type="SUPFAM" id="SSF53850">
    <property type="entry name" value="Periplasmic binding protein-like II"/>
    <property type="match status" value="1"/>
</dbReference>
<proteinExistence type="inferred from homology"/>
<evidence type="ECO:0000313" key="8">
    <source>
        <dbReference type="Proteomes" id="UP000317652"/>
    </source>
</evidence>
<dbReference type="InterPro" id="IPR058163">
    <property type="entry name" value="LysR-type_TF_proteobact-type"/>
</dbReference>
<dbReference type="EMBL" id="CABGGS010000043">
    <property type="protein sequence ID" value="VUS77990.1"/>
    <property type="molecule type" value="Genomic_DNA"/>
</dbReference>
<evidence type="ECO:0000256" key="1">
    <source>
        <dbReference type="ARBA" id="ARBA00009437"/>
    </source>
</evidence>
<evidence type="ECO:0000313" key="9">
    <source>
        <dbReference type="Proteomes" id="UP000318370"/>
    </source>
</evidence>
<feature type="domain" description="HTH lysR-type" evidence="5">
    <location>
        <begin position="33"/>
        <end position="82"/>
    </location>
</feature>
<dbReference type="PROSITE" id="PS50931">
    <property type="entry name" value="HTH_LYSR"/>
    <property type="match status" value="1"/>
</dbReference>
<keyword evidence="8" id="KW-1185">Reference proteome</keyword>
<dbReference type="InterPro" id="IPR000847">
    <property type="entry name" value="LysR_HTH_N"/>
</dbReference>
<keyword evidence="3" id="KW-0238">DNA-binding</keyword>
<dbReference type="InterPro" id="IPR005119">
    <property type="entry name" value="LysR_subst-bd"/>
</dbReference>
<dbReference type="PANTHER" id="PTHR30537:SF5">
    <property type="entry name" value="HTH-TYPE TRANSCRIPTIONAL ACTIVATOR TTDR-RELATED"/>
    <property type="match status" value="1"/>
</dbReference>
<reference evidence="8 9" key="1">
    <citation type="submission" date="2019-07" db="EMBL/GenBank/DDBJ databases">
        <authorList>
            <person name="Brisse S."/>
            <person name="Rodrigues C."/>
            <person name="Thorpe H."/>
        </authorList>
    </citation>
    <scope>NUCLEOTIDE SEQUENCE [LARGE SCALE GENOMIC DNA]</scope>
    <source>
        <strain evidence="6">SB6408</strain>
        <strain evidence="7">SB6411</strain>
    </source>
</reference>
<gene>
    <name evidence="6" type="primary">pgrR_4</name>
    <name evidence="6" type="ORF">SB6408_03626</name>
    <name evidence="7" type="ORF">SB6411_02790</name>
</gene>
<dbReference type="Pfam" id="PF03466">
    <property type="entry name" value="LysR_substrate"/>
    <property type="match status" value="1"/>
</dbReference>
<dbReference type="GO" id="GO:0003700">
    <property type="term" value="F:DNA-binding transcription factor activity"/>
    <property type="evidence" value="ECO:0007669"/>
    <property type="project" value="InterPro"/>
</dbReference>
<dbReference type="InterPro" id="IPR036390">
    <property type="entry name" value="WH_DNA-bd_sf"/>
</dbReference>
<sequence>MYCEDYRYEESIPLRSQDIPLSDPHIMTRMMFFVNLVTTGSISSAAERMGISISSGSRWLSDLEKEIGCPLYRRNNKAMPLTDAGDYLYRNFCLIGEKVGQLKNELTHFSTQRRGTIRICCTPVYAEQYLMPIVANYLAGNRQVNIAVNISAFGIQSWKDYDIIIGAVNALSHQQDQELPLVKRNLIAEPFVTVASPQYLLMNGTPQHPSELVHHRCLFASSLTGSNDWAYEINNERHFFKIPKSLEVCDSTLLRKSVLSGAGIAYLPEYVVQHDIHNEKLTCLFKEMKTSKWLLNLYYPARSQITECVSSFKHFLIEQHAATFHKIHTESY</sequence>
<dbReference type="InterPro" id="IPR036388">
    <property type="entry name" value="WH-like_DNA-bd_sf"/>
</dbReference>
<evidence type="ECO:0000256" key="2">
    <source>
        <dbReference type="ARBA" id="ARBA00023015"/>
    </source>
</evidence>
<keyword evidence="2" id="KW-0805">Transcription regulation</keyword>
<evidence type="ECO:0000313" key="7">
    <source>
        <dbReference type="EMBL" id="VUS77990.1"/>
    </source>
</evidence>
<organism evidence="6 9">
    <name type="scientific">Klebsiella spallanzanii</name>
    <dbReference type="NCBI Taxonomy" id="2587528"/>
    <lineage>
        <taxon>Bacteria</taxon>
        <taxon>Pseudomonadati</taxon>
        <taxon>Pseudomonadota</taxon>
        <taxon>Gammaproteobacteria</taxon>
        <taxon>Enterobacterales</taxon>
        <taxon>Enterobacteriaceae</taxon>
        <taxon>Klebsiella/Raoultella group</taxon>
        <taxon>Klebsiella</taxon>
    </lineage>
</organism>
<dbReference type="RefSeq" id="WP_139540225.1">
    <property type="nucleotide sequence ID" value="NZ_CABGHF010000004.1"/>
</dbReference>